<feature type="region of interest" description="Disordered" evidence="1">
    <location>
        <begin position="1"/>
        <end position="79"/>
    </location>
</feature>
<dbReference type="Proteomes" id="UP000251577">
    <property type="component" value="Unassembled WGS sequence"/>
</dbReference>
<sequence>MAVSGTTATAEEPLPPAQPRDPAEQFSYDGSSTGLWGLSGVTGSSGNSPIPGPSDSDPFYDPAGITLGDPGTVHKTKPASYTPMLPGLDWALPKRVTKIMYSSTNQRGERTPVTGYVMEPSVPWRGDGPRPTVVVGRGTVGQADKCAPSRNWPLDGQPDPLISHRAVNFEGLYEWAFANAGVRVVVTDYVGMGTPGLHTYMNRLDQAHAMADAARAARTMVTGQGEKFGKVGFYGHSQGGGASAAAVEEAASYAPDLEVAGAYASAPPADLSAVQRNIDGSDLVGAIGFTINSVLNYYPQLKPVLAERLSDQGMSTLDHISNMCTNEITDVYGHQHTSEWSKDGRSLDAHLAEIPEAQVALEDQRIGNGRPQAPVMIISGRYDQNVEYHQAKDLAARWCEKGATVVYRNDVLPPIGEYNHFAQAVSGHPFGVSFLLDRFNGLPVQGACGQPGGLPGS</sequence>
<proteinExistence type="predicted"/>
<dbReference type="InterPro" id="IPR029058">
    <property type="entry name" value="AB_hydrolase_fold"/>
</dbReference>
<dbReference type="PANTHER" id="PTHR34853">
    <property type="match status" value="1"/>
</dbReference>
<dbReference type="EMBL" id="QHCV01000131">
    <property type="protein sequence ID" value="RAV31264.1"/>
    <property type="molecule type" value="Genomic_DNA"/>
</dbReference>
<evidence type="ECO:0000313" key="3">
    <source>
        <dbReference type="Proteomes" id="UP000251577"/>
    </source>
</evidence>
<dbReference type="GO" id="GO:0016042">
    <property type="term" value="P:lipid catabolic process"/>
    <property type="evidence" value="ECO:0007669"/>
    <property type="project" value="InterPro"/>
</dbReference>
<comment type="caution">
    <text evidence="2">The sequence shown here is derived from an EMBL/GenBank/DDBJ whole genome shotgun (WGS) entry which is preliminary data.</text>
</comment>
<dbReference type="InterPro" id="IPR005152">
    <property type="entry name" value="Lipase_secreted"/>
</dbReference>
<name>A0A364V3Q3_9CORY</name>
<dbReference type="SUPFAM" id="SSF53474">
    <property type="entry name" value="alpha/beta-Hydrolases"/>
    <property type="match status" value="1"/>
</dbReference>
<organism evidence="2 3">
    <name type="scientific">Corynebacterium heidelbergense</name>
    <dbReference type="NCBI Taxonomy" id="2055947"/>
    <lineage>
        <taxon>Bacteria</taxon>
        <taxon>Bacillati</taxon>
        <taxon>Actinomycetota</taxon>
        <taxon>Actinomycetes</taxon>
        <taxon>Mycobacteriales</taxon>
        <taxon>Corynebacteriaceae</taxon>
        <taxon>Corynebacterium</taxon>
    </lineage>
</organism>
<dbReference type="Pfam" id="PF03583">
    <property type="entry name" value="LIP"/>
    <property type="match status" value="1"/>
</dbReference>
<dbReference type="AlphaFoldDB" id="A0A364V3Q3"/>
<keyword evidence="3" id="KW-1185">Reference proteome</keyword>
<reference evidence="2 3" key="1">
    <citation type="journal article" date="2018" name="Syst. Appl. Microbiol.">
        <title>Corynebacterium heidelbergense sp. nov., isolated from the preen glands of Egyptian geese (Alopochen aegyptiacus).</title>
        <authorList>
            <person name="Braun M.S."/>
            <person name="Wang E."/>
            <person name="Zimmermann S."/>
            <person name="Wink M."/>
        </authorList>
    </citation>
    <scope>NUCLEOTIDE SEQUENCE [LARGE SCALE GENOMIC DNA]</scope>
    <source>
        <strain evidence="2 3">647</strain>
    </source>
</reference>
<accession>A0A364V3Q3</accession>
<dbReference type="Gene3D" id="1.10.260.130">
    <property type="match status" value="1"/>
</dbReference>
<gene>
    <name evidence="2" type="ORF">DLJ54_09290</name>
</gene>
<evidence type="ECO:0000313" key="2">
    <source>
        <dbReference type="EMBL" id="RAV31264.1"/>
    </source>
</evidence>
<dbReference type="GO" id="GO:0004806">
    <property type="term" value="F:triacylglycerol lipase activity"/>
    <property type="evidence" value="ECO:0007669"/>
    <property type="project" value="InterPro"/>
</dbReference>
<protein>
    <submittedName>
        <fullName evidence="2">Lipase</fullName>
    </submittedName>
</protein>
<dbReference type="Gene3D" id="3.40.50.1820">
    <property type="entry name" value="alpha/beta hydrolase"/>
    <property type="match status" value="1"/>
</dbReference>
<evidence type="ECO:0000256" key="1">
    <source>
        <dbReference type="SAM" id="MobiDB-lite"/>
    </source>
</evidence>
<dbReference type="PANTHER" id="PTHR34853:SF1">
    <property type="entry name" value="LIPASE 5"/>
    <property type="match status" value="1"/>
</dbReference>
<feature type="compositionally biased region" description="Low complexity" evidence="1">
    <location>
        <begin position="44"/>
        <end position="57"/>
    </location>
</feature>